<dbReference type="InterPro" id="IPR000835">
    <property type="entry name" value="HTH_MarR-typ"/>
</dbReference>
<dbReference type="Gene3D" id="1.10.10.10">
    <property type="entry name" value="Winged helix-like DNA-binding domain superfamily/Winged helix DNA-binding domain"/>
    <property type="match status" value="1"/>
</dbReference>
<evidence type="ECO:0000259" key="5">
    <source>
        <dbReference type="PROSITE" id="PS50995"/>
    </source>
</evidence>
<evidence type="ECO:0000256" key="3">
    <source>
        <dbReference type="ARBA" id="ARBA00023163"/>
    </source>
</evidence>
<keyword evidence="2" id="KW-0238">DNA-binding</keyword>
<dbReference type="SUPFAM" id="SSF46785">
    <property type="entry name" value="Winged helix' DNA-binding domain"/>
    <property type="match status" value="1"/>
</dbReference>
<accession>A0A9X1Y3Y8</accession>
<evidence type="ECO:0000256" key="4">
    <source>
        <dbReference type="SAM" id="MobiDB-lite"/>
    </source>
</evidence>
<evidence type="ECO:0000256" key="2">
    <source>
        <dbReference type="ARBA" id="ARBA00023125"/>
    </source>
</evidence>
<dbReference type="RefSeq" id="WP_248665243.1">
    <property type="nucleotide sequence ID" value="NZ_JALPRX010000006.1"/>
</dbReference>
<evidence type="ECO:0000313" key="6">
    <source>
        <dbReference type="EMBL" id="MCK8783126.1"/>
    </source>
</evidence>
<keyword evidence="3" id="KW-0804">Transcription</keyword>
<evidence type="ECO:0000256" key="1">
    <source>
        <dbReference type="ARBA" id="ARBA00023015"/>
    </source>
</evidence>
<feature type="domain" description="HTH marR-type" evidence="5">
    <location>
        <begin position="9"/>
        <end position="142"/>
    </location>
</feature>
<dbReference type="PANTHER" id="PTHR33164">
    <property type="entry name" value="TRANSCRIPTIONAL REGULATOR, MARR FAMILY"/>
    <property type="match status" value="1"/>
</dbReference>
<keyword evidence="1" id="KW-0805">Transcription regulation</keyword>
<reference evidence="6" key="1">
    <citation type="submission" date="2022-04" db="EMBL/GenBank/DDBJ databases">
        <title>Roseomonas acroporae sp. nov., isolated from coral Acropora digitifera.</title>
        <authorList>
            <person name="Sun H."/>
        </authorList>
    </citation>
    <scope>NUCLEOTIDE SEQUENCE</scope>
    <source>
        <strain evidence="6">NAR14</strain>
    </source>
</reference>
<dbReference type="PRINTS" id="PR00598">
    <property type="entry name" value="HTHMARR"/>
</dbReference>
<dbReference type="EMBL" id="JALPRX010000006">
    <property type="protein sequence ID" value="MCK8783126.1"/>
    <property type="molecule type" value="Genomic_DNA"/>
</dbReference>
<evidence type="ECO:0000313" key="7">
    <source>
        <dbReference type="Proteomes" id="UP001139516"/>
    </source>
</evidence>
<dbReference type="Pfam" id="PF12802">
    <property type="entry name" value="MarR_2"/>
    <property type="match status" value="1"/>
</dbReference>
<keyword evidence="7" id="KW-1185">Reference proteome</keyword>
<dbReference type="GO" id="GO:0003677">
    <property type="term" value="F:DNA binding"/>
    <property type="evidence" value="ECO:0007669"/>
    <property type="project" value="UniProtKB-KW"/>
</dbReference>
<dbReference type="PANTHER" id="PTHR33164:SF64">
    <property type="entry name" value="TRANSCRIPTIONAL REGULATOR SLYA"/>
    <property type="match status" value="1"/>
</dbReference>
<dbReference type="AlphaFoldDB" id="A0A9X1Y3Y8"/>
<proteinExistence type="predicted"/>
<organism evidence="6 7">
    <name type="scientific">Roseomonas acroporae</name>
    <dbReference type="NCBI Taxonomy" id="2937791"/>
    <lineage>
        <taxon>Bacteria</taxon>
        <taxon>Pseudomonadati</taxon>
        <taxon>Pseudomonadota</taxon>
        <taxon>Alphaproteobacteria</taxon>
        <taxon>Acetobacterales</taxon>
        <taxon>Roseomonadaceae</taxon>
        <taxon>Roseomonas</taxon>
    </lineage>
</organism>
<gene>
    <name evidence="6" type="ORF">M0638_01870</name>
</gene>
<dbReference type="InterPro" id="IPR036388">
    <property type="entry name" value="WH-like_DNA-bd_sf"/>
</dbReference>
<dbReference type="PROSITE" id="PS50995">
    <property type="entry name" value="HTH_MARR_2"/>
    <property type="match status" value="1"/>
</dbReference>
<sequence>MPRRPPTLQERFSRQTLVALRLWRRAADEAFARLGLSDATAWPLLHLARLGDGVRHGTLATALAIEGPSLVRLLDQLAAAGLVERRDDPADRRARLIHLTERGRAVAEEAETVATALRARLLAGTDPADLEASLRIMSAIQHSIQGEAPPSTPGGALPPAPGGALPPAPGGAAPRAGFHDPGPAPAAAPDAAHGAPLGAAPRAPEQHR</sequence>
<dbReference type="GO" id="GO:0006950">
    <property type="term" value="P:response to stress"/>
    <property type="evidence" value="ECO:0007669"/>
    <property type="project" value="TreeGrafter"/>
</dbReference>
<name>A0A9X1Y3Y8_9PROT</name>
<protein>
    <submittedName>
        <fullName evidence="6">MarR family transcriptional regulator</fullName>
    </submittedName>
</protein>
<feature type="compositionally biased region" description="Low complexity" evidence="4">
    <location>
        <begin position="170"/>
        <end position="208"/>
    </location>
</feature>
<dbReference type="PROSITE" id="PS01117">
    <property type="entry name" value="HTH_MARR_1"/>
    <property type="match status" value="1"/>
</dbReference>
<comment type="caution">
    <text evidence="6">The sequence shown here is derived from an EMBL/GenBank/DDBJ whole genome shotgun (WGS) entry which is preliminary data.</text>
</comment>
<dbReference type="SMART" id="SM00347">
    <property type="entry name" value="HTH_MARR"/>
    <property type="match status" value="1"/>
</dbReference>
<dbReference type="InterPro" id="IPR023187">
    <property type="entry name" value="Tscrpt_reg_MarR-type_CS"/>
</dbReference>
<feature type="compositionally biased region" description="Pro residues" evidence="4">
    <location>
        <begin position="150"/>
        <end position="169"/>
    </location>
</feature>
<dbReference type="InterPro" id="IPR036390">
    <property type="entry name" value="WH_DNA-bd_sf"/>
</dbReference>
<dbReference type="GO" id="GO:0003700">
    <property type="term" value="F:DNA-binding transcription factor activity"/>
    <property type="evidence" value="ECO:0007669"/>
    <property type="project" value="InterPro"/>
</dbReference>
<feature type="region of interest" description="Disordered" evidence="4">
    <location>
        <begin position="144"/>
        <end position="208"/>
    </location>
</feature>
<dbReference type="InterPro" id="IPR039422">
    <property type="entry name" value="MarR/SlyA-like"/>
</dbReference>
<dbReference type="Proteomes" id="UP001139516">
    <property type="component" value="Unassembled WGS sequence"/>
</dbReference>